<dbReference type="InterPro" id="IPR002372">
    <property type="entry name" value="PQQ_rpt_dom"/>
</dbReference>
<dbReference type="Proteomes" id="UP000296822">
    <property type="component" value="Chromosome"/>
</dbReference>
<dbReference type="InterPro" id="IPR018391">
    <property type="entry name" value="PQQ_b-propeller_rpt"/>
</dbReference>
<evidence type="ECO:0000259" key="2">
    <source>
        <dbReference type="Pfam" id="PF13360"/>
    </source>
</evidence>
<dbReference type="PANTHER" id="PTHR34512">
    <property type="entry name" value="CELL SURFACE PROTEIN"/>
    <property type="match status" value="1"/>
</dbReference>
<dbReference type="Gene3D" id="2.40.10.480">
    <property type="match status" value="1"/>
</dbReference>
<dbReference type="InterPro" id="IPR015943">
    <property type="entry name" value="WD40/YVTN_repeat-like_dom_sf"/>
</dbReference>
<dbReference type="EMBL" id="CP031305">
    <property type="protein sequence ID" value="QCC55002.1"/>
    <property type="molecule type" value="Genomic_DNA"/>
</dbReference>
<protein>
    <submittedName>
        <fullName evidence="3">Pyrrolo-quinoline quinone</fullName>
    </submittedName>
</protein>
<dbReference type="PROSITE" id="PS51257">
    <property type="entry name" value="PROKAR_LIPOPROTEIN"/>
    <property type="match status" value="1"/>
</dbReference>
<feature type="region of interest" description="Disordered" evidence="1">
    <location>
        <begin position="21"/>
        <end position="47"/>
    </location>
</feature>
<dbReference type="InterPro" id="IPR006311">
    <property type="entry name" value="TAT_signal"/>
</dbReference>
<dbReference type="AlphaFoldDB" id="A0A4D6HPL7"/>
<dbReference type="InterPro" id="IPR011047">
    <property type="entry name" value="Quinoprotein_ADH-like_sf"/>
</dbReference>
<dbReference type="SUPFAM" id="SSF50998">
    <property type="entry name" value="Quinoprotein alcohol dehydrogenase-like"/>
    <property type="match status" value="2"/>
</dbReference>
<accession>A0A4D6HPL7</accession>
<feature type="domain" description="Pyrrolo-quinoline quinone repeat" evidence="2">
    <location>
        <begin position="81"/>
        <end position="204"/>
    </location>
</feature>
<feature type="domain" description="Pyrrolo-quinoline quinone repeat" evidence="2">
    <location>
        <begin position="266"/>
        <end position="349"/>
    </location>
</feature>
<feature type="compositionally biased region" description="Low complexity" evidence="1">
    <location>
        <begin position="21"/>
        <end position="30"/>
    </location>
</feature>
<dbReference type="PANTHER" id="PTHR34512:SF30">
    <property type="entry name" value="OUTER MEMBRANE PROTEIN ASSEMBLY FACTOR BAMB"/>
    <property type="match status" value="1"/>
</dbReference>
<organism evidence="3 4">
    <name type="scientific">Natronorubrum bangense</name>
    <dbReference type="NCBI Taxonomy" id="61858"/>
    <lineage>
        <taxon>Archaea</taxon>
        <taxon>Methanobacteriati</taxon>
        <taxon>Methanobacteriota</taxon>
        <taxon>Stenosarchaea group</taxon>
        <taxon>Halobacteria</taxon>
        <taxon>Halobacteriales</taxon>
        <taxon>Natrialbaceae</taxon>
        <taxon>Natronorubrum</taxon>
    </lineage>
</organism>
<name>A0A4D6HPL7_9EURY</name>
<dbReference type="Pfam" id="PF13360">
    <property type="entry name" value="PQQ_2"/>
    <property type="match status" value="2"/>
</dbReference>
<evidence type="ECO:0000313" key="3">
    <source>
        <dbReference type="EMBL" id="QCC55002.1"/>
    </source>
</evidence>
<dbReference type="PROSITE" id="PS51318">
    <property type="entry name" value="TAT"/>
    <property type="match status" value="1"/>
</dbReference>
<sequence length="400" mass="43201">MPSDRRTFLSAVGAGSAALAGCSRLGGAPSPDDPPPAGVDDLPDPGRHILGANGRWSSFGCNAANSRAVADGEAPVDGVTERWRTEVAQTAYHEPVVANGRIYHPDVYTLRVFDADDGSPLWTFEDIATAPLVRDGVAYVSRRDRTVHALDAETGDRLWERAFERPGRVRTPSTYAGDELLCGVGEHVVALDPEDGEVLWERELFGNLLNHPAHVTGYWIAVATDAGTVYLLGEAGTGYRRWNLPAPPTCPLSADKNRVYVNCEDGLTYALDPEQTDEPVWSADTGRTDRGIAVAAGIVFVANGRELHALRTDTGERYWTHEIGGWQHTAPAYGRETVFVGGDRLRAFDPAPRDDPSNGPALRFERTFAGRVGPGPVIDNGVLYVVAEVEDGEYALVALE</sequence>
<dbReference type="RefSeq" id="WP_006067456.1">
    <property type="nucleotide sequence ID" value="NZ_CP031305.1"/>
</dbReference>
<dbReference type="KEGG" id="nbg:DV706_11295"/>
<gene>
    <name evidence="3" type="ORF">DV706_11295</name>
</gene>
<reference evidence="3 4" key="1">
    <citation type="journal article" date="2019" name="Nat. Commun.">
        <title>A new type of DNA phosphorothioation-based antiviral system in archaea.</title>
        <authorList>
            <person name="Xiong L."/>
            <person name="Liu S."/>
            <person name="Chen S."/>
            <person name="Xiao Y."/>
            <person name="Zhu B."/>
            <person name="Gao Y."/>
            <person name="Zhang Y."/>
            <person name="Chen B."/>
            <person name="Luo J."/>
            <person name="Deng Z."/>
            <person name="Chen X."/>
            <person name="Wang L."/>
            <person name="Chen S."/>
        </authorList>
    </citation>
    <scope>NUCLEOTIDE SEQUENCE [LARGE SCALE GENOMIC DNA]</scope>
    <source>
        <strain evidence="3 4">JCM 10635</strain>
    </source>
</reference>
<dbReference type="Gene3D" id="2.130.10.10">
    <property type="entry name" value="YVTN repeat-like/Quinoprotein amine dehydrogenase"/>
    <property type="match status" value="1"/>
</dbReference>
<evidence type="ECO:0000256" key="1">
    <source>
        <dbReference type="SAM" id="MobiDB-lite"/>
    </source>
</evidence>
<proteinExistence type="predicted"/>
<dbReference type="GeneID" id="39851842"/>
<dbReference type="SMART" id="SM00564">
    <property type="entry name" value="PQQ"/>
    <property type="match status" value="6"/>
</dbReference>
<dbReference type="Gene3D" id="2.40.128.630">
    <property type="match status" value="1"/>
</dbReference>
<evidence type="ECO:0000313" key="4">
    <source>
        <dbReference type="Proteomes" id="UP000296822"/>
    </source>
</evidence>